<evidence type="ECO:0000313" key="4">
    <source>
        <dbReference type="EMBL" id="RMZ55151.1"/>
    </source>
</evidence>
<keyword evidence="5" id="KW-1185">Reference proteome</keyword>
<dbReference type="InterPro" id="IPR052532">
    <property type="entry name" value="SUA5_domain"/>
</dbReference>
<dbReference type="CDD" id="cd23659">
    <property type="entry name" value="USP_At3g01520-like"/>
    <property type="match status" value="1"/>
</dbReference>
<dbReference type="STRING" id="3075.A0A087SCB8"/>
<dbReference type="RefSeq" id="XP_011396242.1">
    <property type="nucleotide sequence ID" value="XM_011397940.1"/>
</dbReference>
<sequence>MVRKLVVAVDDSAVSKSTLQWAAEKLLRPDDELHIISVLEPASGGNFASTAETAYPVSMQECKPDPLALERAQAFLKKCREEAQKQGVADVKLATLVTCVGGAADTGRHIVDYSRRQDADVVLMGSRGMGSLRRAMLGLLGLGSVSSYVVKHANCNVMVHKPDGSDTWRLQTAIEDLLASKIGIIPTDTSPAFVCCLHDRVAVQAMFDIAGLSVSKKLSVMYTLILTASKGMPKQVVAAASGKRKSTIRKTVGIRWPDNPVCQVWTVAPSPKALMAGVDGPLLCTTVPGREDPGGEEQAPDLAELADRYCAAGVGFVVAEEGQRWGASTVIDFSGARPTVVRVGDGDLDPFLPYLPDV</sequence>
<feature type="domain" description="YrdC-like" evidence="2">
    <location>
        <begin position="167"/>
        <end position="346"/>
    </location>
</feature>
<dbReference type="GeneID" id="23612459"/>
<dbReference type="eggNOG" id="KOG3051">
    <property type="taxonomic scope" value="Eukaryota"/>
</dbReference>
<dbReference type="EMBL" id="KL662090">
    <property type="protein sequence ID" value="KFM23372.1"/>
    <property type="molecule type" value="Genomic_DNA"/>
</dbReference>
<accession>A0A087SCB8</accession>
<dbReference type="Gene3D" id="3.40.50.620">
    <property type="entry name" value="HUPs"/>
    <property type="match status" value="1"/>
</dbReference>
<reference evidence="6" key="2">
    <citation type="journal article" date="2018" name="Algal Res.">
        <title>Characterization of plant carbon substrate utilization by Auxenochlorella protothecoides.</title>
        <authorList>
            <person name="Vogler B.W."/>
            <person name="Starkenburg S.R."/>
            <person name="Sudasinghe N."/>
            <person name="Schambach J.Y."/>
            <person name="Rollin J.A."/>
            <person name="Pattathil S."/>
            <person name="Barry A.N."/>
        </authorList>
    </citation>
    <scope>NUCLEOTIDE SEQUENCE [LARGE SCALE GENOMIC DNA]</scope>
    <source>
        <strain evidence="6">UTEX 25</strain>
    </source>
</reference>
<dbReference type="AlphaFoldDB" id="A0A087SCB8"/>
<dbReference type="EMBL" id="QOKY01000169">
    <property type="protein sequence ID" value="RMZ55151.1"/>
    <property type="molecule type" value="Genomic_DNA"/>
</dbReference>
<dbReference type="PROSITE" id="PS51163">
    <property type="entry name" value="YRDC"/>
    <property type="match status" value="1"/>
</dbReference>
<reference evidence="4" key="3">
    <citation type="submission" date="2018-10" db="EMBL/GenBank/DDBJ databases">
        <authorList>
            <person name="Hovde B."/>
            <person name="Zhang X."/>
        </authorList>
    </citation>
    <scope>NUCLEOTIDE SEQUENCE [LARGE SCALE GENOMIC DNA]</scope>
    <source>
        <strain evidence="4">UTEX 25</strain>
    </source>
</reference>
<dbReference type="InterPro" id="IPR006070">
    <property type="entry name" value="Sua5-like_dom"/>
</dbReference>
<dbReference type="SUPFAM" id="SSF52402">
    <property type="entry name" value="Adenine nucleotide alpha hydrolases-like"/>
    <property type="match status" value="1"/>
</dbReference>
<evidence type="ECO:0000259" key="2">
    <source>
        <dbReference type="PROSITE" id="PS51163"/>
    </source>
</evidence>
<reference evidence="4" key="4">
    <citation type="submission" date="2018-11" db="EMBL/GenBank/DDBJ databases">
        <title>Characterization of plant carbon substrate utilization by Auxenochlorella protothecoides.</title>
        <authorList>
            <person name="Vogler B.W."/>
            <person name="Starkenburg S.R."/>
            <person name="Sudasinghe N."/>
            <person name="Schambach J.Y."/>
            <person name="Rollin J.A."/>
            <person name="Pattathil S."/>
            <person name="Barry A.N."/>
        </authorList>
    </citation>
    <scope>NUCLEOTIDE SEQUENCE [LARGE SCALE GENOMIC DNA]</scope>
    <source>
        <strain evidence="4">UTEX 25</strain>
    </source>
</reference>
<dbReference type="InterPro" id="IPR017945">
    <property type="entry name" value="DHBP_synth_RibB-like_a/b_dom"/>
</dbReference>
<evidence type="ECO:0000256" key="1">
    <source>
        <dbReference type="ARBA" id="ARBA00015492"/>
    </source>
</evidence>
<evidence type="ECO:0000313" key="6">
    <source>
        <dbReference type="Proteomes" id="UP000279271"/>
    </source>
</evidence>
<dbReference type="PRINTS" id="PR01438">
    <property type="entry name" value="UNVRSLSTRESS"/>
</dbReference>
<dbReference type="PANTHER" id="PTHR42828">
    <property type="entry name" value="DHBP SYNTHASE RIBB-LIKE ALPHA/BETA DOMAIN-CONTAINING PROTEIN"/>
    <property type="match status" value="1"/>
</dbReference>
<dbReference type="KEGG" id="apro:F751_1068"/>
<dbReference type="OrthoDB" id="843225at2759"/>
<dbReference type="InterPro" id="IPR014729">
    <property type="entry name" value="Rossmann-like_a/b/a_fold"/>
</dbReference>
<name>A0A087SCB8_AUXPR</name>
<dbReference type="InterPro" id="IPR006015">
    <property type="entry name" value="Universal_stress_UspA"/>
</dbReference>
<dbReference type="SUPFAM" id="SSF55821">
    <property type="entry name" value="YrdC/RibB"/>
    <property type="match status" value="1"/>
</dbReference>
<dbReference type="Gene3D" id="3.90.870.10">
    <property type="entry name" value="DHBP synthase"/>
    <property type="match status" value="2"/>
</dbReference>
<reference evidence="3 5" key="1">
    <citation type="journal article" date="2014" name="BMC Genomics">
        <title>Oil accumulation mechanisms of the oleaginous microalga Chlorella protothecoides revealed through its genome, transcriptomes, and proteomes.</title>
        <authorList>
            <person name="Gao C."/>
            <person name="Wang Y."/>
            <person name="Shen Y."/>
            <person name="Yan D."/>
            <person name="He X."/>
            <person name="Dai J."/>
            <person name="Wu Q."/>
        </authorList>
    </citation>
    <scope>NUCLEOTIDE SEQUENCE [LARGE SCALE GENOMIC DNA]</scope>
    <source>
        <strain evidence="3 5">0710</strain>
    </source>
</reference>
<evidence type="ECO:0000313" key="3">
    <source>
        <dbReference type="EMBL" id="KFM23372.1"/>
    </source>
</evidence>
<dbReference type="Proteomes" id="UP000028924">
    <property type="component" value="Unassembled WGS sequence"/>
</dbReference>
<dbReference type="InterPro" id="IPR006016">
    <property type="entry name" value="UspA"/>
</dbReference>
<dbReference type="Proteomes" id="UP000279271">
    <property type="component" value="Unassembled WGS sequence"/>
</dbReference>
<dbReference type="GO" id="GO:0003725">
    <property type="term" value="F:double-stranded RNA binding"/>
    <property type="evidence" value="ECO:0007669"/>
    <property type="project" value="InterPro"/>
</dbReference>
<gene>
    <name evidence="4" type="ORF">APUTEX25_005429</name>
    <name evidence="3" type="ORF">F751_1068</name>
</gene>
<proteinExistence type="predicted"/>
<dbReference type="PANTHER" id="PTHR42828:SF3">
    <property type="entry name" value="THREONYLCARBAMOYL-AMP SYNTHASE"/>
    <property type="match status" value="1"/>
</dbReference>
<protein>
    <recommendedName>
        <fullName evidence="1">Threonylcarbamoyl-AMP synthase</fullName>
    </recommendedName>
</protein>
<organism evidence="3 5">
    <name type="scientific">Auxenochlorella protothecoides</name>
    <name type="common">Green microalga</name>
    <name type="synonym">Chlorella protothecoides</name>
    <dbReference type="NCBI Taxonomy" id="3075"/>
    <lineage>
        <taxon>Eukaryota</taxon>
        <taxon>Viridiplantae</taxon>
        <taxon>Chlorophyta</taxon>
        <taxon>core chlorophytes</taxon>
        <taxon>Trebouxiophyceae</taxon>
        <taxon>Chlorellales</taxon>
        <taxon>Chlorellaceae</taxon>
        <taxon>Auxenochlorella</taxon>
    </lineage>
</organism>
<dbReference type="Pfam" id="PF00582">
    <property type="entry name" value="Usp"/>
    <property type="match status" value="1"/>
</dbReference>
<evidence type="ECO:0000313" key="5">
    <source>
        <dbReference type="Proteomes" id="UP000028924"/>
    </source>
</evidence>